<dbReference type="SUPFAM" id="SSF51197">
    <property type="entry name" value="Clavaminate synthase-like"/>
    <property type="match status" value="1"/>
</dbReference>
<dbReference type="InterPro" id="IPR032854">
    <property type="entry name" value="ALKBH3"/>
</dbReference>
<dbReference type="EMBL" id="CAJNOJ010000016">
    <property type="protein sequence ID" value="CAF0821606.1"/>
    <property type="molecule type" value="Genomic_DNA"/>
</dbReference>
<dbReference type="Proteomes" id="UP000663852">
    <property type="component" value="Unassembled WGS sequence"/>
</dbReference>
<evidence type="ECO:0000256" key="1">
    <source>
        <dbReference type="ARBA" id="ARBA00001954"/>
    </source>
</evidence>
<dbReference type="AlphaFoldDB" id="A0A813SFD0"/>
<gene>
    <name evidence="4" type="ORF">EDS130_LOCUS5884</name>
    <name evidence="3" type="ORF">XAT740_LOCUS2741</name>
</gene>
<reference evidence="3" key="1">
    <citation type="submission" date="2021-02" db="EMBL/GenBank/DDBJ databases">
        <authorList>
            <person name="Nowell W R."/>
        </authorList>
    </citation>
    <scope>NUCLEOTIDE SEQUENCE</scope>
</reference>
<evidence type="ECO:0000313" key="3">
    <source>
        <dbReference type="EMBL" id="CAF0796267.1"/>
    </source>
</evidence>
<evidence type="ECO:0000259" key="2">
    <source>
        <dbReference type="PROSITE" id="PS51471"/>
    </source>
</evidence>
<dbReference type="Proteomes" id="UP000663828">
    <property type="component" value="Unassembled WGS sequence"/>
</dbReference>
<dbReference type="EMBL" id="CAJNOR010000100">
    <property type="protein sequence ID" value="CAF0796267.1"/>
    <property type="molecule type" value="Genomic_DNA"/>
</dbReference>
<name>A0A813SFD0_ADIRI</name>
<evidence type="ECO:0000313" key="4">
    <source>
        <dbReference type="EMBL" id="CAF0821606.1"/>
    </source>
</evidence>
<evidence type="ECO:0000313" key="5">
    <source>
        <dbReference type="Proteomes" id="UP000663828"/>
    </source>
</evidence>
<dbReference type="InterPro" id="IPR027450">
    <property type="entry name" value="AlkB-like"/>
</dbReference>
<proteinExistence type="predicted"/>
<sequence length="291" mass="33916">MASSVPSWAQNAMVYGSNDSFLILDIFPKEEADDLFYGLQKEVEWNTMRQRGKRVPRDISIQGTITIEDGDEYEPLYRHPADEQPELVPWTPTALKIKQRIEEVINQKLNHALIQCYHNGKDNIGEHSDKTLDILLDSNIVNYSLGAARTMTLIHKRQRGLRQDFKLPHNSLFVLGWQTNREWQHCIRPDKRPNDVKDPDELAFYGERISLTLRSVATFLNRRTSRIYGQGARFKTLNEHFEDDEYNDDELDMVRAFSSENYQSSEFDWHAAYGQGFSALNFKVLNSKQKR</sequence>
<dbReference type="GO" id="GO:0006307">
    <property type="term" value="P:DNA alkylation repair"/>
    <property type="evidence" value="ECO:0007669"/>
    <property type="project" value="InterPro"/>
</dbReference>
<dbReference type="OrthoDB" id="445341at2759"/>
<feature type="domain" description="Fe2OG dioxygenase" evidence="2">
    <location>
        <begin position="108"/>
        <end position="217"/>
    </location>
</feature>
<dbReference type="InterPro" id="IPR037151">
    <property type="entry name" value="AlkB-like_sf"/>
</dbReference>
<dbReference type="Gene3D" id="2.60.120.590">
    <property type="entry name" value="Alpha-ketoglutarate-dependent dioxygenase AlkB-like"/>
    <property type="match status" value="1"/>
</dbReference>
<keyword evidence="5" id="KW-1185">Reference proteome</keyword>
<dbReference type="PANTHER" id="PTHR31212:SF5">
    <property type="entry name" value="ISOCHORISMATASE FAMILY PROTEIN FAMILY (AFU_ORTHOLOGUE AFUA_3G14500)"/>
    <property type="match status" value="1"/>
</dbReference>
<dbReference type="Pfam" id="PF13532">
    <property type="entry name" value="2OG-FeII_Oxy_2"/>
    <property type="match status" value="1"/>
</dbReference>
<comment type="cofactor">
    <cofactor evidence="1">
        <name>Fe(2+)</name>
        <dbReference type="ChEBI" id="CHEBI:29033"/>
    </cofactor>
</comment>
<dbReference type="PROSITE" id="PS51471">
    <property type="entry name" value="FE2OG_OXY"/>
    <property type="match status" value="1"/>
</dbReference>
<accession>A0A813SFD0</accession>
<comment type="caution">
    <text evidence="3">The sequence shown here is derived from an EMBL/GenBank/DDBJ whole genome shotgun (WGS) entry which is preliminary data.</text>
</comment>
<dbReference type="PANTHER" id="PTHR31212">
    <property type="entry name" value="ALPHA-KETOGLUTARATE-DEPENDENT DIOXYGENASE ALKB HOMOLOG 3"/>
    <property type="match status" value="1"/>
</dbReference>
<dbReference type="InterPro" id="IPR005123">
    <property type="entry name" value="Oxoglu/Fe-dep_dioxygenase_dom"/>
</dbReference>
<protein>
    <recommendedName>
        <fullName evidence="2">Fe2OG dioxygenase domain-containing protein</fullName>
    </recommendedName>
</protein>
<organism evidence="3 5">
    <name type="scientific">Adineta ricciae</name>
    <name type="common">Rotifer</name>
    <dbReference type="NCBI Taxonomy" id="249248"/>
    <lineage>
        <taxon>Eukaryota</taxon>
        <taxon>Metazoa</taxon>
        <taxon>Spiralia</taxon>
        <taxon>Gnathifera</taxon>
        <taxon>Rotifera</taxon>
        <taxon>Eurotatoria</taxon>
        <taxon>Bdelloidea</taxon>
        <taxon>Adinetida</taxon>
        <taxon>Adinetidae</taxon>
        <taxon>Adineta</taxon>
    </lineage>
</organism>
<dbReference type="GO" id="GO:0051213">
    <property type="term" value="F:dioxygenase activity"/>
    <property type="evidence" value="ECO:0007669"/>
    <property type="project" value="InterPro"/>
</dbReference>